<dbReference type="RefSeq" id="WP_012831544.1">
    <property type="nucleotide sequence ID" value="NC_013440.1"/>
</dbReference>
<keyword evidence="1" id="KW-0808">Transferase</keyword>
<dbReference type="EMBL" id="CP001804">
    <property type="protein sequence ID" value="ACY18952.1"/>
    <property type="molecule type" value="Genomic_DNA"/>
</dbReference>
<dbReference type="AlphaFoldDB" id="D0LQE3"/>
<dbReference type="Pfam" id="PF13177">
    <property type="entry name" value="DNA_pol3_delta2"/>
    <property type="match status" value="1"/>
</dbReference>
<keyword evidence="2" id="KW-1185">Reference proteome</keyword>
<reference evidence="1 2" key="1">
    <citation type="journal article" date="2010" name="Stand. Genomic Sci.">
        <title>Complete genome sequence of Haliangium ochraceum type strain (SMP-2).</title>
        <authorList>
            <consortium name="US DOE Joint Genome Institute (JGI-PGF)"/>
            <person name="Ivanova N."/>
            <person name="Daum C."/>
            <person name="Lang E."/>
            <person name="Abt B."/>
            <person name="Kopitz M."/>
            <person name="Saunders E."/>
            <person name="Lapidus A."/>
            <person name="Lucas S."/>
            <person name="Glavina Del Rio T."/>
            <person name="Nolan M."/>
            <person name="Tice H."/>
            <person name="Copeland A."/>
            <person name="Cheng J.F."/>
            <person name="Chen F."/>
            <person name="Bruce D."/>
            <person name="Goodwin L."/>
            <person name="Pitluck S."/>
            <person name="Mavromatis K."/>
            <person name="Pati A."/>
            <person name="Mikhailova N."/>
            <person name="Chen A."/>
            <person name="Palaniappan K."/>
            <person name="Land M."/>
            <person name="Hauser L."/>
            <person name="Chang Y.J."/>
            <person name="Jeffries C.D."/>
            <person name="Detter J.C."/>
            <person name="Brettin T."/>
            <person name="Rohde M."/>
            <person name="Goker M."/>
            <person name="Bristow J."/>
            <person name="Markowitz V."/>
            <person name="Eisen J.A."/>
            <person name="Hugenholtz P."/>
            <person name="Kyrpides N.C."/>
            <person name="Klenk H.P."/>
        </authorList>
    </citation>
    <scope>NUCLEOTIDE SEQUENCE [LARGE SCALE GENOMIC DNA]</scope>
    <source>
        <strain evidence="2">DSM 14365 / CIP 107738 / JCM 11303 / AJ 13395 / SMP-2</strain>
    </source>
</reference>
<dbReference type="InterPro" id="IPR004622">
    <property type="entry name" value="DNA_pol_HolB"/>
</dbReference>
<dbReference type="HOGENOM" id="CLU_006229_4_0_7"/>
<dbReference type="Proteomes" id="UP000001880">
    <property type="component" value="Chromosome"/>
</dbReference>
<dbReference type="Gene3D" id="3.40.50.300">
    <property type="entry name" value="P-loop containing nucleotide triphosphate hydrolases"/>
    <property type="match status" value="1"/>
</dbReference>
<name>D0LQE3_HALO1</name>
<keyword evidence="1" id="KW-0239">DNA-directed DNA polymerase</keyword>
<keyword evidence="1" id="KW-0548">Nucleotidyltransferase</keyword>
<gene>
    <name evidence="1" type="ordered locus">Hoch_6483</name>
</gene>
<evidence type="ECO:0000313" key="1">
    <source>
        <dbReference type="EMBL" id="ACY18952.1"/>
    </source>
</evidence>
<evidence type="ECO:0000313" key="2">
    <source>
        <dbReference type="Proteomes" id="UP000001880"/>
    </source>
</evidence>
<dbReference type="EC" id="2.7.7.7" evidence="1"/>
<dbReference type="InterPro" id="IPR027417">
    <property type="entry name" value="P-loop_NTPase"/>
</dbReference>
<dbReference type="PANTHER" id="PTHR11669">
    <property type="entry name" value="REPLICATION FACTOR C / DNA POLYMERASE III GAMMA-TAU SUBUNIT"/>
    <property type="match status" value="1"/>
</dbReference>
<dbReference type="PANTHER" id="PTHR11669:SF8">
    <property type="entry name" value="DNA POLYMERASE III SUBUNIT DELTA"/>
    <property type="match status" value="1"/>
</dbReference>
<dbReference type="eggNOG" id="COG2812">
    <property type="taxonomic scope" value="Bacteria"/>
</dbReference>
<dbReference type="STRING" id="502025.Hoch_6483"/>
<dbReference type="GO" id="GO:0003887">
    <property type="term" value="F:DNA-directed DNA polymerase activity"/>
    <property type="evidence" value="ECO:0007669"/>
    <property type="project" value="UniProtKB-KW"/>
</dbReference>
<dbReference type="CDD" id="cd00009">
    <property type="entry name" value="AAA"/>
    <property type="match status" value="1"/>
</dbReference>
<dbReference type="KEGG" id="hoh:Hoch_6483"/>
<protein>
    <submittedName>
        <fullName evidence="1">DNA-directed DNA polymerase</fullName>
        <ecNumber evidence="1">2.7.7.7</ecNumber>
    </submittedName>
</protein>
<dbReference type="InterPro" id="IPR050238">
    <property type="entry name" value="DNA_Rep/Repair_Clamp_Loader"/>
</dbReference>
<dbReference type="GO" id="GO:0008408">
    <property type="term" value="F:3'-5' exonuclease activity"/>
    <property type="evidence" value="ECO:0007669"/>
    <property type="project" value="InterPro"/>
</dbReference>
<dbReference type="GO" id="GO:0006261">
    <property type="term" value="P:DNA-templated DNA replication"/>
    <property type="evidence" value="ECO:0007669"/>
    <property type="project" value="TreeGrafter"/>
</dbReference>
<proteinExistence type="predicted"/>
<accession>D0LQE3</accession>
<dbReference type="SUPFAM" id="SSF52540">
    <property type="entry name" value="P-loop containing nucleoside triphosphate hydrolases"/>
    <property type="match status" value="1"/>
</dbReference>
<organism evidence="1 2">
    <name type="scientific">Haliangium ochraceum (strain DSM 14365 / JCM 11303 / SMP-2)</name>
    <dbReference type="NCBI Taxonomy" id="502025"/>
    <lineage>
        <taxon>Bacteria</taxon>
        <taxon>Pseudomonadati</taxon>
        <taxon>Myxococcota</taxon>
        <taxon>Polyangia</taxon>
        <taxon>Haliangiales</taxon>
        <taxon>Kofleriaceae</taxon>
        <taxon>Haliangium</taxon>
    </lineage>
</organism>
<dbReference type="NCBIfam" id="TIGR00678">
    <property type="entry name" value="holB"/>
    <property type="match status" value="1"/>
</dbReference>
<sequence length="298" mass="31802">MAEAREEHGGHLVTLDQIRGQERVVARLRRALEQNRVAHAYLLSGPAGVGKLTTAVALTAAIECIDAPGQGCGTCSACSKIAAGIHPDVQLLERQGAAQIIPIETIRTQVIPRLAMPPHEGAARVFLIDEANALPGPSANALLKTLEEPPPRTHFFLCTTAPDLLLPTIRSRCQRVAFAPLSAELRAELHAGEEVAEKLEGAAQRLLEAVEAQGPAVLYRAAADVAGERVELRAVLELFAQSLHARARDAAIAQDLGRASLASRRAAAVLKMRRALEQNAHALLSIEALLHELRAIVA</sequence>